<protein>
    <submittedName>
        <fullName evidence="1">Uncharacterized protein</fullName>
    </submittedName>
</protein>
<organism evidence="1 2">
    <name type="scientific">Roseibium album</name>
    <dbReference type="NCBI Taxonomy" id="311410"/>
    <lineage>
        <taxon>Bacteria</taxon>
        <taxon>Pseudomonadati</taxon>
        <taxon>Pseudomonadota</taxon>
        <taxon>Alphaproteobacteria</taxon>
        <taxon>Hyphomicrobiales</taxon>
        <taxon>Stappiaceae</taxon>
        <taxon>Roseibium</taxon>
    </lineage>
</organism>
<sequence length="65" mass="7298">MNPFWPFTALPALQPKFTRQTRLQDLEARMSSFLSEKQASSTSCPKVLDNIKVAKSTVQRELATG</sequence>
<dbReference type="GeneID" id="97673558"/>
<reference evidence="2" key="1">
    <citation type="submission" date="2015-07" db="EMBL/GenBank/DDBJ databases">
        <authorList>
            <person name="Rodrigo-Torres Lidia"/>
            <person name="Arahal R.David."/>
        </authorList>
    </citation>
    <scope>NUCLEOTIDE SEQUENCE [LARGE SCALE GENOMIC DNA]</scope>
    <source>
        <strain evidence="2">CECT 5096</strain>
    </source>
</reference>
<dbReference type="STRING" id="311410.LA5095_04253"/>
<dbReference type="RefSeq" id="WP_082442826.1">
    <property type="nucleotide sequence ID" value="NZ_CANKXR010000003.1"/>
</dbReference>
<accession>A0A0M7AX76</accession>
<name>A0A0M7AX76_9HYPH</name>
<gene>
    <name evidence="1" type="ORF">LA5096_04450</name>
</gene>
<dbReference type="EMBL" id="CXWC01000012">
    <property type="protein sequence ID" value="CTQ75576.1"/>
    <property type="molecule type" value="Genomic_DNA"/>
</dbReference>
<proteinExistence type="predicted"/>
<evidence type="ECO:0000313" key="2">
    <source>
        <dbReference type="Proteomes" id="UP000049983"/>
    </source>
</evidence>
<dbReference type="Proteomes" id="UP000049983">
    <property type="component" value="Unassembled WGS sequence"/>
</dbReference>
<evidence type="ECO:0000313" key="1">
    <source>
        <dbReference type="EMBL" id="CTQ75576.1"/>
    </source>
</evidence>
<keyword evidence="2" id="KW-1185">Reference proteome</keyword>
<dbReference type="AlphaFoldDB" id="A0A0M7AX76"/>
<dbReference type="OrthoDB" id="7679329at2"/>